<dbReference type="PANTHER" id="PTHR37292">
    <property type="entry name" value="VNG6097C"/>
    <property type="match status" value="1"/>
</dbReference>
<proteinExistence type="predicted"/>
<dbReference type="Proteomes" id="UP001160519">
    <property type="component" value="Unassembled WGS sequence"/>
</dbReference>
<feature type="domain" description="GmrSD restriction endonucleases N-terminal" evidence="1">
    <location>
        <begin position="44"/>
        <end position="317"/>
    </location>
</feature>
<dbReference type="EMBL" id="JAQSDF010000087">
    <property type="protein sequence ID" value="MDI1232449.1"/>
    <property type="molecule type" value="Genomic_DNA"/>
</dbReference>
<name>A0AA43TJB7_9GAMM</name>
<dbReference type="InterPro" id="IPR004919">
    <property type="entry name" value="GmrSD_N"/>
</dbReference>
<gene>
    <name evidence="2" type="ORF">PSU93_15020</name>
</gene>
<dbReference type="Pfam" id="PF03235">
    <property type="entry name" value="GmrSD_N"/>
    <property type="match status" value="1"/>
</dbReference>
<evidence type="ECO:0000313" key="2">
    <source>
        <dbReference type="EMBL" id="MDI1232449.1"/>
    </source>
</evidence>
<comment type="caution">
    <text evidence="2">The sequence shown here is derived from an EMBL/GenBank/DDBJ whole genome shotgun (WGS) entry which is preliminary data.</text>
</comment>
<evidence type="ECO:0000313" key="3">
    <source>
        <dbReference type="Proteomes" id="UP001160519"/>
    </source>
</evidence>
<dbReference type="AlphaFoldDB" id="A0AA43TJB7"/>
<organism evidence="2 3">
    <name type="scientific">Candidatus Methylobacter titanis</name>
    <dbReference type="NCBI Taxonomy" id="3053457"/>
    <lineage>
        <taxon>Bacteria</taxon>
        <taxon>Pseudomonadati</taxon>
        <taxon>Pseudomonadota</taxon>
        <taxon>Gammaproteobacteria</taxon>
        <taxon>Methylococcales</taxon>
        <taxon>Methylococcaceae</taxon>
        <taxon>Methylobacter</taxon>
    </lineage>
</organism>
<sequence length="737" mass="84913">MVDINKTIGALFPENKTVSAIKIVDYLEWVSDSDLSSLNGQKLEKVLAMPPIQRGFIWKPYQIQELWDSLLRGMPIGSILVKPFEGNEPSAPINPVNRKVSEMGKSGFHLVDGQQRTLAMVLGFPSTTNPKHKLWVDFSESGKNGSKFQFRVTTETQPFGYQPNGRGRLSMHDRREARIYWDGEDDNKKKMSNKEIYSASVKPWKASGKNQNFLFEVKSLWQWLLKICNHDINEWVKKVKEEIQKDSDSVIDESVIYQFGNALNELQNQWLALIKIPDEKIKSDTELDHPSHDYLTMLFDRISSNGTKLSPDDLLFSMVKQSWPEAHNLVYEINKTVGALMKPTDFVMTAYRFASLCNGIADNPQPNAQSFHKNLGNLLGTLKEYMSDSDENNSLITAFKGMKDILIYDKGDDNGIPKAMFPYLDVPLQQVILYWLLDKKESQVDNRKKLICFALFWMLCNQGAKSQYEASKKAIAIISKPYEQFPIAELYEALTKTDSDENKPSIFCRLFPPPSFKSDDLRTDKFRKPDERAAYFFKENTQLYKNFSDRRDLLIWLQRDWININKVFADFDPLAGQDEDNVPYDFDHLVPQSNWSSFSTSGRPKFSKDNEAFNDLWHRRRLGNSIGNYRVMSASDNRSRNDTSLAEELAVVEAKKTEPDAMDYAKDYAFKPEGYELDRWKEASPKGNPWSLGNENGVNDKRVLAFQYAVESRVLYLYNRYYEEAGFKSWLPNGSTQ</sequence>
<protein>
    <submittedName>
        <fullName evidence="2">DUF262 domain-containing protein</fullName>
    </submittedName>
</protein>
<reference evidence="2" key="1">
    <citation type="submission" date="2023-01" db="EMBL/GenBank/DDBJ databases">
        <title>Biogeochemical cycle of methane in antarctic sediments.</title>
        <authorList>
            <person name="Roldan D.M."/>
            <person name="Menes R.J."/>
        </authorList>
    </citation>
    <scope>NUCLEOTIDE SEQUENCE [LARGE SCALE GENOMIC DNA]</scope>
    <source>
        <strain evidence="2">K-2018 MAG008</strain>
    </source>
</reference>
<evidence type="ECO:0000259" key="1">
    <source>
        <dbReference type="Pfam" id="PF03235"/>
    </source>
</evidence>
<keyword evidence="3" id="KW-1185">Reference proteome</keyword>
<accession>A0AA43TJB7</accession>
<dbReference type="PANTHER" id="PTHR37292:SF2">
    <property type="entry name" value="DUF262 DOMAIN-CONTAINING PROTEIN"/>
    <property type="match status" value="1"/>
</dbReference>